<dbReference type="Gene3D" id="1.20.1050.10">
    <property type="match status" value="1"/>
</dbReference>
<name>A0A1H3LKN4_9BURK</name>
<gene>
    <name evidence="3" type="ORF">I6G47_27105</name>
    <name evidence="4" type="ORF">SAMN05421547_106229</name>
</gene>
<dbReference type="AlphaFoldDB" id="A0A1H3LKN4"/>
<accession>A0A1H3LKN4</accession>
<dbReference type="InterPro" id="IPR040079">
    <property type="entry name" value="Glutathione_S-Trfase"/>
</dbReference>
<dbReference type="Pfam" id="PF02798">
    <property type="entry name" value="GST_N"/>
    <property type="match status" value="1"/>
</dbReference>
<keyword evidence="6" id="KW-1185">Reference proteome</keyword>
<evidence type="ECO:0000313" key="3">
    <source>
        <dbReference type="EMBL" id="QPS80606.1"/>
    </source>
</evidence>
<dbReference type="SUPFAM" id="SSF52833">
    <property type="entry name" value="Thioredoxin-like"/>
    <property type="match status" value="1"/>
</dbReference>
<dbReference type="RefSeq" id="WP_016448741.1">
    <property type="nucleotide sequence ID" value="NZ_AP025556.1"/>
</dbReference>
<dbReference type="SFLD" id="SFLDG00358">
    <property type="entry name" value="Main_(cytGST)"/>
    <property type="match status" value="1"/>
</dbReference>
<dbReference type="PANTHER" id="PTHR44051">
    <property type="entry name" value="GLUTATHIONE S-TRANSFERASE-RELATED"/>
    <property type="match status" value="1"/>
</dbReference>
<dbReference type="CDD" id="cd03046">
    <property type="entry name" value="GST_N_GTT1_like"/>
    <property type="match status" value="1"/>
</dbReference>
<dbReference type="SUPFAM" id="SSF47616">
    <property type="entry name" value="GST C-terminal domain-like"/>
    <property type="match status" value="1"/>
</dbReference>
<comment type="similarity">
    <text evidence="1">Belongs to the GST superfamily.</text>
</comment>
<dbReference type="CDD" id="cd03207">
    <property type="entry name" value="GST_C_8"/>
    <property type="match status" value="1"/>
</dbReference>
<dbReference type="InterPro" id="IPR036249">
    <property type="entry name" value="Thioredoxin-like_sf"/>
</dbReference>
<dbReference type="EMBL" id="CP065748">
    <property type="protein sequence ID" value="QPS80606.1"/>
    <property type="molecule type" value="Genomic_DNA"/>
</dbReference>
<sequence length="214" mass="23931">MNDSIKPLRFYFHPRSRAVIARWMLEECGARYEPVRLEFGSTMKAADYLAINPMGKVPALVHGETVITEQAAILAYLADIFPERRLAPAVDSPLRGVYHRWMFFLAGPVDALMTAKSQGHLEQQTADQAMSAGYGRYDDVVQTLRQAVAGRRYLCGDQFTAADVLMASYLRWGTMMKLLPALPEFSDYGQPLMERPASLRSIQLNEADLAAQPA</sequence>
<dbReference type="KEGG" id="dla:I6G47_27105"/>
<evidence type="ECO:0000256" key="1">
    <source>
        <dbReference type="RuleBase" id="RU003494"/>
    </source>
</evidence>
<evidence type="ECO:0000313" key="6">
    <source>
        <dbReference type="Proteomes" id="UP000595064"/>
    </source>
</evidence>
<feature type="domain" description="GST N-terminal" evidence="2">
    <location>
        <begin position="5"/>
        <end position="85"/>
    </location>
</feature>
<organism evidence="4 5">
    <name type="scientific">Delftia lacustris</name>
    <dbReference type="NCBI Taxonomy" id="558537"/>
    <lineage>
        <taxon>Bacteria</taxon>
        <taxon>Pseudomonadati</taxon>
        <taxon>Pseudomonadota</taxon>
        <taxon>Betaproteobacteria</taxon>
        <taxon>Burkholderiales</taxon>
        <taxon>Comamonadaceae</taxon>
        <taxon>Delftia</taxon>
    </lineage>
</organism>
<dbReference type="InterPro" id="IPR004046">
    <property type="entry name" value="GST_C"/>
</dbReference>
<reference evidence="3 6" key="2">
    <citation type="submission" date="2020-12" db="EMBL/GenBank/DDBJ databases">
        <title>FDA dAtabase for Regulatory Grade micrObial Sequences (FDA-ARGOS): Supporting development and validation of Infectious Disease Dx tests.</title>
        <authorList>
            <person name="Sproer C."/>
            <person name="Gronow S."/>
            <person name="Severitt S."/>
            <person name="Schroder I."/>
            <person name="Tallon L."/>
            <person name="Sadzewicz L."/>
            <person name="Zhao X."/>
            <person name="Boylan J."/>
            <person name="Ott S."/>
            <person name="Bowen H."/>
            <person name="Vavikolanu K."/>
            <person name="Mehta A."/>
            <person name="Aluvathingal J."/>
            <person name="Nadendla S."/>
            <person name="Lowell S."/>
            <person name="Myers T."/>
            <person name="Yan Y."/>
            <person name="Sichtig H."/>
        </authorList>
    </citation>
    <scope>NUCLEOTIDE SEQUENCE [LARGE SCALE GENOMIC DNA]</scope>
    <source>
        <strain evidence="3 6">FDAARGOS_890</strain>
    </source>
</reference>
<dbReference type="Proteomes" id="UP000595064">
    <property type="component" value="Chromosome"/>
</dbReference>
<dbReference type="PANTHER" id="PTHR44051:SF21">
    <property type="entry name" value="GLUTATHIONE S-TRANSFERASE FAMILY PROTEIN"/>
    <property type="match status" value="1"/>
</dbReference>
<dbReference type="GeneID" id="94690240"/>
<dbReference type="Pfam" id="PF00043">
    <property type="entry name" value="GST_C"/>
    <property type="match status" value="1"/>
</dbReference>
<protein>
    <submittedName>
        <fullName evidence="3 4">Glutathione S-transferase</fullName>
    </submittedName>
</protein>
<evidence type="ECO:0000259" key="2">
    <source>
        <dbReference type="PROSITE" id="PS50404"/>
    </source>
</evidence>
<dbReference type="PROSITE" id="PS50404">
    <property type="entry name" value="GST_NTER"/>
    <property type="match status" value="1"/>
</dbReference>
<dbReference type="EMBL" id="FNPE01000006">
    <property type="protein sequence ID" value="SDY64534.1"/>
    <property type="molecule type" value="Genomic_DNA"/>
</dbReference>
<dbReference type="SFLD" id="SFLDG01150">
    <property type="entry name" value="Main.1:_Beta-like"/>
    <property type="match status" value="1"/>
</dbReference>
<reference evidence="4 5" key="1">
    <citation type="submission" date="2016-10" db="EMBL/GenBank/DDBJ databases">
        <authorList>
            <person name="de Groot N.N."/>
        </authorList>
    </citation>
    <scope>NUCLEOTIDE SEQUENCE [LARGE SCALE GENOMIC DNA]</scope>
    <source>
        <strain evidence="4 5">LMG 24775</strain>
    </source>
</reference>
<dbReference type="Gene3D" id="3.40.30.10">
    <property type="entry name" value="Glutaredoxin"/>
    <property type="match status" value="1"/>
</dbReference>
<dbReference type="InterPro" id="IPR036282">
    <property type="entry name" value="Glutathione-S-Trfase_C_sf"/>
</dbReference>
<dbReference type="InterPro" id="IPR004045">
    <property type="entry name" value="Glutathione_S-Trfase_N"/>
</dbReference>
<dbReference type="GO" id="GO:0016740">
    <property type="term" value="F:transferase activity"/>
    <property type="evidence" value="ECO:0007669"/>
    <property type="project" value="UniProtKB-KW"/>
</dbReference>
<dbReference type="Proteomes" id="UP000183417">
    <property type="component" value="Unassembled WGS sequence"/>
</dbReference>
<proteinExistence type="inferred from homology"/>
<evidence type="ECO:0000313" key="5">
    <source>
        <dbReference type="Proteomes" id="UP000183417"/>
    </source>
</evidence>
<evidence type="ECO:0000313" key="4">
    <source>
        <dbReference type="EMBL" id="SDY64534.1"/>
    </source>
</evidence>
<dbReference type="SFLD" id="SFLDS00019">
    <property type="entry name" value="Glutathione_Transferase_(cytos"/>
    <property type="match status" value="1"/>
</dbReference>
<keyword evidence="4" id="KW-0808">Transferase</keyword>